<dbReference type="Gene3D" id="3.90.190.10">
    <property type="entry name" value="Protein tyrosine phosphatase superfamily"/>
    <property type="match status" value="1"/>
</dbReference>
<feature type="region of interest" description="Disordered" evidence="1">
    <location>
        <begin position="290"/>
        <end position="316"/>
    </location>
</feature>
<protein>
    <submittedName>
        <fullName evidence="3">Kinase, Uni1</fullName>
    </submittedName>
</protein>
<feature type="domain" description="Protein kinase" evidence="2">
    <location>
        <begin position="472"/>
        <end position="842"/>
    </location>
</feature>
<dbReference type="InterPro" id="IPR011009">
    <property type="entry name" value="Kinase-like_dom_sf"/>
</dbReference>
<evidence type="ECO:0000259" key="2">
    <source>
        <dbReference type="PROSITE" id="PS50011"/>
    </source>
</evidence>
<feature type="non-terminal residue" evidence="3">
    <location>
        <position position="1"/>
    </location>
</feature>
<dbReference type="InterPro" id="IPR053083">
    <property type="entry name" value="TF_kinase-domain_protein"/>
</dbReference>
<dbReference type="GO" id="GO:0004672">
    <property type="term" value="F:protein kinase activity"/>
    <property type="evidence" value="ECO:0007669"/>
    <property type="project" value="InterPro"/>
</dbReference>
<evidence type="ECO:0000313" key="3">
    <source>
        <dbReference type="EMBL" id="JAP93586.1"/>
    </source>
</evidence>
<sequence>RQRNIILNKNIHKTTLNTQLYQEFEYLIDYDVGVLMQFLFLNQESVVQCENDRLNYISCLIALEQMVKIPGMLNKLPQEQLNKYIIFHYISFLKFYNSSIATIQKFQQINDFTIAKHHILVLSAFCQAVDSFVRAHINMIRIVDFLVQQISYESTLNRQEQEDIEAVYSASKVYGSTNDKNFRVLNLNPNENNSVLSEETSDSGDMMVQPTTNQIKANESNQSKKSSNSNGNKRRTLHLFIDSQSEQIGSENQLSPTMFNMNFDGVSDVTMINSPRSQLTKSLNQLPIVQSNDESNDSDSDSSFCFAPVPKQEPPKTLQLTISENPQKSTRLSLNKSEVQNNSQKVDVNVKMHLLLGQNQSNHTFETKRKQNKQGLPAIPIYFDQDLHEAVITSLFHLIVKPDTGTFDQNYITQFPTNLGMQNILFILHHHLNFAANQNIVEKLLVRRLSNNHERLLRLLCYQKFNPEFYSLNQYTLIAKGAFGSVYSGNVNMVSSESLQKCGTPVAIKIQTLSQDINDRCVLFDLYNEISIMERLQKYQNFCQIYDYGVSKQGYVQVMQKYTCSFRQLRFKLFDEKGVIKPYCQNEHRRLQWYGHEFSMMRHVRLILLSYIKLLEELQLMHDEQIIHFDLKADNIFINPASIQWLAQNSQPNINDAEFVEQLFSSFSNIQSVNLLPFRITIGDFGESYAYSNQDDMYTKLSKGTEFNKSPEMLSSTNQQQKYRFSQKLRGAGPPSDVWSAACTLYEMLTGDYLFFDNDWIRFFLRITTENKLEEKALNSFGFCLATGLTDLVRGIHLIPEKRAMLGNCQPLIDLIEFQLVQDQAKRPNIKQCILLTKHILKYYFPVNYQYVHSEKFSEALPGCMFPKNGFNFEIIGDIEQLSSLNDIIAPKLQITNTDKRVKGTKIPQVVHILIEKPSDIFQNGFILLGSSQDAENATFINQRNIQTIIDCNTNYTSQDAHNVHRIIRPSSQIINLFKEQTVITKETVKQLIIGLETLFDSIRCTFAQSGCVLFIDEDGTRLAANLCLACLMEFENLYLYQAAVHLKRMRPTIRFNERLMELLLMWHDKRIKIGIKLISLFPNQKLNPNINMNDPEIYDFATIRVAQANYRCACGRVFFVIKPKGTLQYVVCNCVVSDEYGGTYNSKHAIDCPSTSCRTILNYFQSLFGLKLPKCLWVYVDDEDCYSNWGRATQQVALISGYQQSYNQQLHFRSVDETRAPLYRIPIKDEWRLQYCVLCGCPTHYVRIKNKKAQICILANFSNK</sequence>
<keyword evidence="3" id="KW-0418">Kinase</keyword>
<reference evidence="3" key="1">
    <citation type="submission" date="2015-07" db="EMBL/GenBank/DDBJ databases">
        <title>Adaptation to a free-living lifestyle via gene acquisitions in the diplomonad Trepomonas sp. PC1.</title>
        <authorList>
            <person name="Xu F."/>
            <person name="Jerlstrom-Hultqvist J."/>
            <person name="Kolisko M."/>
            <person name="Simpson A.G.B."/>
            <person name="Roger A.J."/>
            <person name="Svard S.G."/>
            <person name="Andersson J.O."/>
        </authorList>
    </citation>
    <scope>NUCLEOTIDE SEQUENCE</scope>
    <source>
        <strain evidence="3">PC1</strain>
    </source>
</reference>
<dbReference type="PROSITE" id="PS50011">
    <property type="entry name" value="PROTEIN_KINASE_DOM"/>
    <property type="match status" value="1"/>
</dbReference>
<dbReference type="PANTHER" id="PTHR44305">
    <property type="entry name" value="SI:DKEY-192D15.2-RELATED"/>
    <property type="match status" value="1"/>
</dbReference>
<dbReference type="SMART" id="SM00220">
    <property type="entry name" value="S_TKc"/>
    <property type="match status" value="1"/>
</dbReference>
<name>A0A146KDK8_9EUKA</name>
<dbReference type="InterPro" id="IPR029021">
    <property type="entry name" value="Prot-tyrosine_phosphatase-like"/>
</dbReference>
<organism evidence="3">
    <name type="scientific">Trepomonas sp. PC1</name>
    <dbReference type="NCBI Taxonomy" id="1076344"/>
    <lineage>
        <taxon>Eukaryota</taxon>
        <taxon>Metamonada</taxon>
        <taxon>Diplomonadida</taxon>
        <taxon>Hexamitidae</taxon>
        <taxon>Hexamitinae</taxon>
        <taxon>Trepomonas</taxon>
    </lineage>
</organism>
<feature type="compositionally biased region" description="Low complexity" evidence="1">
    <location>
        <begin position="216"/>
        <end position="231"/>
    </location>
</feature>
<dbReference type="InterPro" id="IPR000719">
    <property type="entry name" value="Prot_kinase_dom"/>
</dbReference>
<dbReference type="InterPro" id="IPR008271">
    <property type="entry name" value="Ser/Thr_kinase_AS"/>
</dbReference>
<accession>A0A146KDK8</accession>
<keyword evidence="3" id="KW-0808">Transferase</keyword>
<dbReference type="Gene3D" id="3.30.200.20">
    <property type="entry name" value="Phosphorylase Kinase, domain 1"/>
    <property type="match status" value="1"/>
</dbReference>
<dbReference type="Pfam" id="PF00069">
    <property type="entry name" value="Pkinase"/>
    <property type="match status" value="1"/>
</dbReference>
<feature type="region of interest" description="Disordered" evidence="1">
    <location>
        <begin position="188"/>
        <end position="233"/>
    </location>
</feature>
<proteinExistence type="predicted"/>
<feature type="compositionally biased region" description="Polar residues" evidence="1">
    <location>
        <begin position="188"/>
        <end position="198"/>
    </location>
</feature>
<evidence type="ECO:0000256" key="1">
    <source>
        <dbReference type="SAM" id="MobiDB-lite"/>
    </source>
</evidence>
<dbReference type="PROSITE" id="PS00108">
    <property type="entry name" value="PROTEIN_KINASE_ST"/>
    <property type="match status" value="1"/>
</dbReference>
<dbReference type="AlphaFoldDB" id="A0A146KDK8"/>
<gene>
    <name evidence="3" type="ORF">TPC1_14078</name>
</gene>
<dbReference type="EMBL" id="GDID01003020">
    <property type="protein sequence ID" value="JAP93586.1"/>
    <property type="molecule type" value="Transcribed_RNA"/>
</dbReference>
<dbReference type="SUPFAM" id="SSF56112">
    <property type="entry name" value="Protein kinase-like (PK-like)"/>
    <property type="match status" value="1"/>
</dbReference>
<dbReference type="Gene3D" id="1.10.510.10">
    <property type="entry name" value="Transferase(Phosphotransferase) domain 1"/>
    <property type="match status" value="1"/>
</dbReference>
<dbReference type="PANTHER" id="PTHR44305:SF25">
    <property type="entry name" value="CHROMOSOME UNDETERMINED SCAFFOLD_9, WHOLE GENOME SHOTGUN SEQUENCE"/>
    <property type="match status" value="1"/>
</dbReference>
<dbReference type="GO" id="GO:0005524">
    <property type="term" value="F:ATP binding"/>
    <property type="evidence" value="ECO:0007669"/>
    <property type="project" value="InterPro"/>
</dbReference>
<dbReference type="SUPFAM" id="SSF52799">
    <property type="entry name" value="(Phosphotyrosine protein) phosphatases II"/>
    <property type="match status" value="1"/>
</dbReference>